<dbReference type="RefSeq" id="XP_009545874.1">
    <property type="nucleotide sequence ID" value="XM_009547579.1"/>
</dbReference>
<evidence type="ECO:0000259" key="2">
    <source>
        <dbReference type="Pfam" id="PF01965"/>
    </source>
</evidence>
<dbReference type="Pfam" id="PF01965">
    <property type="entry name" value="DJ-1_PfpI"/>
    <property type="match status" value="1"/>
</dbReference>
<dbReference type="InterPro" id="IPR002818">
    <property type="entry name" value="DJ-1/PfpI"/>
</dbReference>
<name>W4K8E4_HETIT</name>
<dbReference type="eggNOG" id="ENOG502S46I">
    <property type="taxonomic scope" value="Eukaryota"/>
</dbReference>
<keyword evidence="1" id="KW-0472">Membrane</keyword>
<reference evidence="3 4" key="1">
    <citation type="journal article" date="2012" name="New Phytol.">
        <title>Insight into trade-off between wood decay and parasitism from the genome of a fungal forest pathogen.</title>
        <authorList>
            <person name="Olson A."/>
            <person name="Aerts A."/>
            <person name="Asiegbu F."/>
            <person name="Belbahri L."/>
            <person name="Bouzid O."/>
            <person name="Broberg A."/>
            <person name="Canback B."/>
            <person name="Coutinho P.M."/>
            <person name="Cullen D."/>
            <person name="Dalman K."/>
            <person name="Deflorio G."/>
            <person name="van Diepen L.T."/>
            <person name="Dunand C."/>
            <person name="Duplessis S."/>
            <person name="Durling M."/>
            <person name="Gonthier P."/>
            <person name="Grimwood J."/>
            <person name="Fossdal C.G."/>
            <person name="Hansson D."/>
            <person name="Henrissat B."/>
            <person name="Hietala A."/>
            <person name="Himmelstrand K."/>
            <person name="Hoffmeister D."/>
            <person name="Hogberg N."/>
            <person name="James T.Y."/>
            <person name="Karlsson M."/>
            <person name="Kohler A."/>
            <person name="Kues U."/>
            <person name="Lee Y.H."/>
            <person name="Lin Y.C."/>
            <person name="Lind M."/>
            <person name="Lindquist E."/>
            <person name="Lombard V."/>
            <person name="Lucas S."/>
            <person name="Lunden K."/>
            <person name="Morin E."/>
            <person name="Murat C."/>
            <person name="Park J."/>
            <person name="Raffaello T."/>
            <person name="Rouze P."/>
            <person name="Salamov A."/>
            <person name="Schmutz J."/>
            <person name="Solheim H."/>
            <person name="Stahlberg J."/>
            <person name="Velez H."/>
            <person name="de Vries R.P."/>
            <person name="Wiebenga A."/>
            <person name="Woodward S."/>
            <person name="Yakovlev I."/>
            <person name="Garbelotto M."/>
            <person name="Martin F."/>
            <person name="Grigoriev I.V."/>
            <person name="Stenlid J."/>
        </authorList>
    </citation>
    <scope>NUCLEOTIDE SEQUENCE [LARGE SCALE GENOMIC DNA]</scope>
    <source>
        <strain evidence="3 4">TC 32-1</strain>
    </source>
</reference>
<dbReference type="Gene3D" id="3.40.50.880">
    <property type="match status" value="1"/>
</dbReference>
<feature type="transmembrane region" description="Helical" evidence="1">
    <location>
        <begin position="7"/>
        <end position="27"/>
    </location>
</feature>
<proteinExistence type="predicted"/>
<dbReference type="SUPFAM" id="SSF52317">
    <property type="entry name" value="Class I glutamine amidotransferase-like"/>
    <property type="match status" value="1"/>
</dbReference>
<dbReference type="GeneID" id="20678555"/>
<dbReference type="InterPro" id="IPR052158">
    <property type="entry name" value="INH-QAR"/>
</dbReference>
<gene>
    <name evidence="3" type="ORF">HETIRDRAFT_61380</name>
</gene>
<dbReference type="HOGENOM" id="CLU_000445_44_8_1"/>
<dbReference type="KEGG" id="hir:HETIRDRAFT_61380"/>
<dbReference type="PANTHER" id="PTHR43130:SF15">
    <property type="entry name" value="THIJ_PFPI FAMILY PROTEIN (AFU_ORTHOLOGUE AFUA_5G14240)"/>
    <property type="match status" value="1"/>
</dbReference>
<keyword evidence="1" id="KW-0812">Transmembrane</keyword>
<dbReference type="CDD" id="cd03139">
    <property type="entry name" value="GATase1_PfpI_2"/>
    <property type="match status" value="1"/>
</dbReference>
<evidence type="ECO:0000256" key="1">
    <source>
        <dbReference type="SAM" id="Phobius"/>
    </source>
</evidence>
<evidence type="ECO:0000313" key="3">
    <source>
        <dbReference type="EMBL" id="ETW82102.1"/>
    </source>
</evidence>
<dbReference type="AlphaFoldDB" id="W4K8E4"/>
<dbReference type="Proteomes" id="UP000030671">
    <property type="component" value="Unassembled WGS sequence"/>
</dbReference>
<keyword evidence="4" id="KW-1185">Reference proteome</keyword>
<keyword evidence="1" id="KW-1133">Transmembrane helix</keyword>
<dbReference type="OrthoDB" id="543156at2759"/>
<feature type="domain" description="DJ-1/PfpI" evidence="2">
    <location>
        <begin position="70"/>
        <end position="191"/>
    </location>
</feature>
<dbReference type="EMBL" id="KI925458">
    <property type="protein sequence ID" value="ETW82102.1"/>
    <property type="molecule type" value="Genomic_DNA"/>
</dbReference>
<protein>
    <submittedName>
        <fullName evidence="3">Cysteine peptidase C56</fullName>
    </submittedName>
</protein>
<dbReference type="STRING" id="747525.W4K8E4"/>
<dbReference type="InterPro" id="IPR029062">
    <property type="entry name" value="Class_I_gatase-like"/>
</dbReference>
<dbReference type="InParanoid" id="W4K8E4"/>
<accession>W4K8E4</accession>
<organism evidence="3 4">
    <name type="scientific">Heterobasidion irregulare (strain TC 32-1)</name>
    <dbReference type="NCBI Taxonomy" id="747525"/>
    <lineage>
        <taxon>Eukaryota</taxon>
        <taxon>Fungi</taxon>
        <taxon>Dikarya</taxon>
        <taxon>Basidiomycota</taxon>
        <taxon>Agaricomycotina</taxon>
        <taxon>Agaricomycetes</taxon>
        <taxon>Russulales</taxon>
        <taxon>Bondarzewiaceae</taxon>
        <taxon>Heterobasidion</taxon>
        <taxon>Heterobasidion annosum species complex</taxon>
    </lineage>
</organism>
<sequence>MSTTNLSLVYGVLLYEGMSILDIYTLLEFLNVISLDLPLKIHLISAEASNVVSTKVGQNYITKIKPAFLGGEQRMVADFSLDNAPDVDVIVVPGGTASEEVILDGRVTDFLKTRYPTLKYLIGICTGGAIIAASGLLDNKRAAGSKSFWSWVSSQGTNVSWIPKARFMNDGNIWTSSGLTAGLDLSYAFLKEVYGEEVAEKAALVLEYIPSEDPLTDPFAAKYGLV</sequence>
<feature type="transmembrane region" description="Helical" evidence="1">
    <location>
        <begin position="120"/>
        <end position="137"/>
    </location>
</feature>
<evidence type="ECO:0000313" key="4">
    <source>
        <dbReference type="Proteomes" id="UP000030671"/>
    </source>
</evidence>
<dbReference type="PANTHER" id="PTHR43130">
    <property type="entry name" value="ARAC-FAMILY TRANSCRIPTIONAL REGULATOR"/>
    <property type="match status" value="1"/>
</dbReference>